<dbReference type="WBParaSite" id="MBELARI_LOCUS20877">
    <property type="protein sequence ID" value="MBELARI_LOCUS20877"/>
    <property type="gene ID" value="MBELARI_LOCUS20877"/>
</dbReference>
<dbReference type="InterPro" id="IPR007110">
    <property type="entry name" value="Ig-like_dom"/>
</dbReference>
<keyword evidence="3" id="KW-0732">Signal</keyword>
<reference evidence="9" key="1">
    <citation type="submission" date="2024-02" db="UniProtKB">
        <authorList>
            <consortium name="WormBaseParasite"/>
        </authorList>
    </citation>
    <scope>IDENTIFICATION</scope>
</reference>
<evidence type="ECO:0000259" key="7">
    <source>
        <dbReference type="PROSITE" id="PS50835"/>
    </source>
</evidence>
<dbReference type="SMART" id="SM00408">
    <property type="entry name" value="IGc2"/>
    <property type="match status" value="6"/>
</dbReference>
<dbReference type="PANTHER" id="PTHR45080">
    <property type="entry name" value="CONTACTIN 5"/>
    <property type="match status" value="1"/>
</dbReference>
<feature type="domain" description="Ig-like" evidence="7">
    <location>
        <begin position="680"/>
        <end position="768"/>
    </location>
</feature>
<keyword evidence="2" id="KW-0963">Cytoplasm</keyword>
<name>A0AAF3F5E0_9BILA</name>
<dbReference type="GO" id="GO:0005886">
    <property type="term" value="C:plasma membrane"/>
    <property type="evidence" value="ECO:0007669"/>
    <property type="project" value="TreeGrafter"/>
</dbReference>
<dbReference type="Proteomes" id="UP000887575">
    <property type="component" value="Unassembled WGS sequence"/>
</dbReference>
<dbReference type="FunFam" id="2.60.40.10:FF:000107">
    <property type="entry name" value="Myosin, light chain kinase a"/>
    <property type="match status" value="2"/>
</dbReference>
<organism evidence="8 9">
    <name type="scientific">Mesorhabditis belari</name>
    <dbReference type="NCBI Taxonomy" id="2138241"/>
    <lineage>
        <taxon>Eukaryota</taxon>
        <taxon>Metazoa</taxon>
        <taxon>Ecdysozoa</taxon>
        <taxon>Nematoda</taxon>
        <taxon>Chromadorea</taxon>
        <taxon>Rhabditida</taxon>
        <taxon>Rhabditina</taxon>
        <taxon>Rhabditomorpha</taxon>
        <taxon>Rhabditoidea</taxon>
        <taxon>Rhabditidae</taxon>
        <taxon>Mesorhabditinae</taxon>
        <taxon>Mesorhabditis</taxon>
    </lineage>
</organism>
<evidence type="ECO:0000256" key="3">
    <source>
        <dbReference type="ARBA" id="ARBA00022729"/>
    </source>
</evidence>
<dbReference type="FunFam" id="2.60.40.10:FF:000032">
    <property type="entry name" value="palladin isoform X1"/>
    <property type="match status" value="1"/>
</dbReference>
<dbReference type="InterPro" id="IPR003598">
    <property type="entry name" value="Ig_sub2"/>
</dbReference>
<dbReference type="GO" id="GO:0008046">
    <property type="term" value="F:axon guidance receptor activity"/>
    <property type="evidence" value="ECO:0007669"/>
    <property type="project" value="TreeGrafter"/>
</dbReference>
<evidence type="ECO:0000256" key="6">
    <source>
        <dbReference type="ARBA" id="ARBA00023319"/>
    </source>
</evidence>
<dbReference type="FunFam" id="2.60.40.10:FF:000425">
    <property type="entry name" value="Myosin light chain kinase"/>
    <property type="match status" value="1"/>
</dbReference>
<evidence type="ECO:0000256" key="2">
    <source>
        <dbReference type="ARBA" id="ARBA00022490"/>
    </source>
</evidence>
<dbReference type="GO" id="GO:0030424">
    <property type="term" value="C:axon"/>
    <property type="evidence" value="ECO:0007669"/>
    <property type="project" value="TreeGrafter"/>
</dbReference>
<dbReference type="AlphaFoldDB" id="A0AAF3F5E0"/>
<keyword evidence="8" id="KW-1185">Reference proteome</keyword>
<dbReference type="GO" id="GO:0060298">
    <property type="term" value="P:positive regulation of sarcomere organization"/>
    <property type="evidence" value="ECO:0007669"/>
    <property type="project" value="UniProtKB-ARBA"/>
</dbReference>
<dbReference type="PROSITE" id="PS50835">
    <property type="entry name" value="IG_LIKE"/>
    <property type="match status" value="6"/>
</dbReference>
<dbReference type="GO" id="GO:0007156">
    <property type="term" value="P:homophilic cell adhesion via plasma membrane adhesion molecules"/>
    <property type="evidence" value="ECO:0007669"/>
    <property type="project" value="TreeGrafter"/>
</dbReference>
<dbReference type="SMART" id="SM00409">
    <property type="entry name" value="IG"/>
    <property type="match status" value="6"/>
</dbReference>
<dbReference type="CDD" id="cd00096">
    <property type="entry name" value="Ig"/>
    <property type="match status" value="1"/>
</dbReference>
<dbReference type="InterPro" id="IPR013098">
    <property type="entry name" value="Ig_I-set"/>
</dbReference>
<dbReference type="GO" id="GO:0031672">
    <property type="term" value="C:A band"/>
    <property type="evidence" value="ECO:0007669"/>
    <property type="project" value="UniProtKB-SubCell"/>
</dbReference>
<dbReference type="GO" id="GO:0040017">
    <property type="term" value="P:positive regulation of locomotion"/>
    <property type="evidence" value="ECO:0007669"/>
    <property type="project" value="UniProtKB-ARBA"/>
</dbReference>
<dbReference type="GO" id="GO:0043025">
    <property type="term" value="C:neuronal cell body"/>
    <property type="evidence" value="ECO:0007669"/>
    <property type="project" value="TreeGrafter"/>
</dbReference>
<feature type="domain" description="Ig-like" evidence="7">
    <location>
        <begin position="51"/>
        <end position="161"/>
    </location>
</feature>
<evidence type="ECO:0000256" key="5">
    <source>
        <dbReference type="ARBA" id="ARBA00023157"/>
    </source>
</evidence>
<dbReference type="InterPro" id="IPR013783">
    <property type="entry name" value="Ig-like_fold"/>
</dbReference>
<dbReference type="Pfam" id="PF13927">
    <property type="entry name" value="Ig_3"/>
    <property type="match status" value="1"/>
</dbReference>
<evidence type="ECO:0000256" key="4">
    <source>
        <dbReference type="ARBA" id="ARBA00022737"/>
    </source>
</evidence>
<evidence type="ECO:0000313" key="8">
    <source>
        <dbReference type="Proteomes" id="UP000887575"/>
    </source>
</evidence>
<dbReference type="Pfam" id="PF07679">
    <property type="entry name" value="I-set"/>
    <property type="match status" value="5"/>
</dbReference>
<evidence type="ECO:0000313" key="9">
    <source>
        <dbReference type="WBParaSite" id="MBELARI_LOCUS20877"/>
    </source>
</evidence>
<dbReference type="Gene3D" id="2.60.40.10">
    <property type="entry name" value="Immunoglobulins"/>
    <property type="match status" value="7"/>
</dbReference>
<dbReference type="PANTHER" id="PTHR45080:SF8">
    <property type="entry name" value="IG-LIKE DOMAIN-CONTAINING PROTEIN"/>
    <property type="match status" value="1"/>
</dbReference>
<sequence length="913" mass="102145">MNPDDTGVYLCTASNAYGVESSQCLVFVAEPTGPDAHLVLADVLSDKRAPPKFVRAPAGLIDAPEGSTIKLVAKAIGEPQPRITWKKDGKNISRTNRMYQHYLLPVLSDISGGKMHQNQSSITGEFESHLQIDFVVQKTSGIFQCIAENSEGQTIVETQVIVQRGTARPIENCAPVFLSPMRDMGIVNGHPCTLSCKFKGVPEPEIRWYFIDDNMRRICLNNVPTGWIECSGGDTAELKCERTYRNQQGTYQCVASNRYGESSTQCYLLVGELNDHPAGPPRFIKCLRDVWTPLGEEIAFEVETAGYPLPELRWLHNENLVREGRDVQIKYVSDNKAELKIKKVSLLDLGTYSVEASNIHGMLRTNAALNVGKPRHAIPPEFRQYMQKADQDVVVMPKVAFEESDVQRALLKSASQVRMELRKKGAAPVFVHGLEDLELRAGDSAAVAGQLTRKTRQRIAHAHGHKSAARGLAESILATAFEQEASTSFEEIETNVSIKEEKKLERKESLKEETESQSALDEIRQAIQHRNRKTCRPKFMVRPKTKKQLEEGRSLRLKCAVSANPLPTVYWDKSGMVLETGNKYSIYNDGDFYYLEVHHVSIHDQEPMEVKWIRNNMVVADSSGFKYKKDKNHCGLMIVDAFPEDAGEYICEAKNQWGVARCAMRLEIRSDDKPLIEEPPRIVDAPTNVNGEPGMPVQIRVKVTGHPDPVVEWFKGNTKIINDEKYQLSSDGNWMLLTINEATRKDDGKYRISASNGAGSISHSIDLTVREPTLSDSSLAQPRFTVQPVSVQTALAQKVQLQCSFEGKPTPVVSWFKDENRLQDGVKGYSIETTGNNSILSVVYLEKEHLGEYLCTVRNPYGEDLATAMILLEVYRLFLAVVVLHVFLSTNVHNLKFSSFGSSAALPHRPLRK</sequence>
<dbReference type="GO" id="GO:0050808">
    <property type="term" value="P:synapse organization"/>
    <property type="evidence" value="ECO:0007669"/>
    <property type="project" value="TreeGrafter"/>
</dbReference>
<keyword evidence="4" id="KW-0677">Repeat</keyword>
<keyword evidence="5" id="KW-1015">Disulfide bond</keyword>
<dbReference type="InterPro" id="IPR036179">
    <property type="entry name" value="Ig-like_dom_sf"/>
</dbReference>
<dbReference type="GO" id="GO:0019899">
    <property type="term" value="F:enzyme binding"/>
    <property type="evidence" value="ECO:0007669"/>
    <property type="project" value="UniProtKB-ARBA"/>
</dbReference>
<feature type="domain" description="Ig-like" evidence="7">
    <location>
        <begin position="782"/>
        <end position="866"/>
    </location>
</feature>
<protein>
    <recommendedName>
        <fullName evidence="7">Ig-like domain-containing protein</fullName>
    </recommendedName>
</protein>
<comment type="subcellular location">
    <subcellularLocation>
        <location evidence="1">Cytoplasm</location>
        <location evidence="1">Myofibril</location>
        <location evidence="1">Sarcomere</location>
        <location evidence="1">A band</location>
    </subcellularLocation>
</comment>
<keyword evidence="6" id="KW-0393">Immunoglobulin domain</keyword>
<feature type="domain" description="Ig-like" evidence="7">
    <location>
        <begin position="537"/>
        <end position="669"/>
    </location>
</feature>
<feature type="domain" description="Ig-like" evidence="7">
    <location>
        <begin position="175"/>
        <end position="269"/>
    </location>
</feature>
<dbReference type="GO" id="GO:0045989">
    <property type="term" value="P:positive regulation of striated muscle contraction"/>
    <property type="evidence" value="ECO:0007669"/>
    <property type="project" value="UniProtKB-ARBA"/>
</dbReference>
<feature type="domain" description="Ig-like" evidence="7">
    <location>
        <begin position="281"/>
        <end position="370"/>
    </location>
</feature>
<dbReference type="InterPro" id="IPR003599">
    <property type="entry name" value="Ig_sub"/>
</dbReference>
<proteinExistence type="predicted"/>
<dbReference type="InterPro" id="IPR050958">
    <property type="entry name" value="Cell_Adh-Cytoskel_Orgn"/>
</dbReference>
<accession>A0AAF3F5E0</accession>
<dbReference type="SUPFAM" id="SSF48726">
    <property type="entry name" value="Immunoglobulin"/>
    <property type="match status" value="6"/>
</dbReference>
<evidence type="ECO:0000256" key="1">
    <source>
        <dbReference type="ARBA" id="ARBA00004161"/>
    </source>
</evidence>